<feature type="region of interest" description="Disordered" evidence="1">
    <location>
        <begin position="278"/>
        <end position="422"/>
    </location>
</feature>
<feature type="compositionally biased region" description="Polar residues" evidence="1">
    <location>
        <begin position="160"/>
        <end position="170"/>
    </location>
</feature>
<dbReference type="OrthoDB" id="3223825at2759"/>
<reference evidence="2 3" key="1">
    <citation type="journal article" date="2018" name="Evol. Lett.">
        <title>Horizontal gene cluster transfer increased hallucinogenic mushroom diversity.</title>
        <authorList>
            <person name="Reynolds H.T."/>
            <person name="Vijayakumar V."/>
            <person name="Gluck-Thaler E."/>
            <person name="Korotkin H.B."/>
            <person name="Matheny P.B."/>
            <person name="Slot J.C."/>
        </authorList>
    </citation>
    <scope>NUCLEOTIDE SEQUENCE [LARGE SCALE GENOMIC DNA]</scope>
    <source>
        <strain evidence="2 3">SRW20</strain>
    </source>
</reference>
<feature type="region of interest" description="Disordered" evidence="1">
    <location>
        <begin position="160"/>
        <end position="184"/>
    </location>
</feature>
<proteinExistence type="predicted"/>
<keyword evidence="3" id="KW-1185">Reference proteome</keyword>
<accession>A0A409VEX5</accession>
<gene>
    <name evidence="2" type="ORF">CVT26_001975</name>
</gene>
<organism evidence="2 3">
    <name type="scientific">Gymnopilus dilepis</name>
    <dbReference type="NCBI Taxonomy" id="231916"/>
    <lineage>
        <taxon>Eukaryota</taxon>
        <taxon>Fungi</taxon>
        <taxon>Dikarya</taxon>
        <taxon>Basidiomycota</taxon>
        <taxon>Agaricomycotina</taxon>
        <taxon>Agaricomycetes</taxon>
        <taxon>Agaricomycetidae</taxon>
        <taxon>Agaricales</taxon>
        <taxon>Agaricineae</taxon>
        <taxon>Hymenogastraceae</taxon>
        <taxon>Gymnopilus</taxon>
    </lineage>
</organism>
<sequence>MSTNSPCLFEYQSPGEVNDDALFLERLDTFMEKSLNEIKAFAEREMRPYDETRRCIAQWHAKYLFQPHLSPSTDELSSESPNRIAQVRAVLCDTSRILENLSSIAGVQSFVLAVDPTEPSDGGFLGGSVVGREFWRGLRGGGEHGAKAFKAHCNAHLQNTVTDRGSSQPPTAGRRFSTPSLPNAASAKSIKNELYEGARSALRSMSVIVSYSAKLTTALYRLASGIRNAEMKWSNPERLDVYGVRLVGWPEGIPAQNPSSLKAGQNKALLEALQSGSMRFERSNDPTRLRPPAQVSDPNEEDAAEDFSWAYDADAGLNSPPRPEHATVTPSDPRPAKQYVFVDSRPRLPVASTSESAAEKNPWGMGPVRASEVDPVLAKENPRPDGYNGHAMDRTLQDQSESVSERPRKRPRNEEPGGSGIT</sequence>
<evidence type="ECO:0000313" key="2">
    <source>
        <dbReference type="EMBL" id="PPQ64577.1"/>
    </source>
</evidence>
<dbReference type="Proteomes" id="UP000284706">
    <property type="component" value="Unassembled WGS sequence"/>
</dbReference>
<feature type="compositionally biased region" description="Basic and acidic residues" evidence="1">
    <location>
        <begin position="279"/>
        <end position="288"/>
    </location>
</feature>
<evidence type="ECO:0000256" key="1">
    <source>
        <dbReference type="SAM" id="MobiDB-lite"/>
    </source>
</evidence>
<dbReference type="InParanoid" id="A0A409VEX5"/>
<comment type="caution">
    <text evidence="2">The sequence shown here is derived from an EMBL/GenBank/DDBJ whole genome shotgun (WGS) entry which is preliminary data.</text>
</comment>
<name>A0A409VEX5_9AGAR</name>
<evidence type="ECO:0000313" key="3">
    <source>
        <dbReference type="Proteomes" id="UP000284706"/>
    </source>
</evidence>
<dbReference type="EMBL" id="NHYE01005665">
    <property type="protein sequence ID" value="PPQ64577.1"/>
    <property type="molecule type" value="Genomic_DNA"/>
</dbReference>
<protein>
    <submittedName>
        <fullName evidence="2">Uncharacterized protein</fullName>
    </submittedName>
</protein>
<dbReference type="AlphaFoldDB" id="A0A409VEX5"/>